<dbReference type="Proteomes" id="UP001497680">
    <property type="component" value="Unassembled WGS sequence"/>
</dbReference>
<gene>
    <name evidence="1" type="ORF">F4821DRAFT_260845</name>
</gene>
<organism evidence="1 2">
    <name type="scientific">Hypoxylon rubiginosum</name>
    <dbReference type="NCBI Taxonomy" id="110542"/>
    <lineage>
        <taxon>Eukaryota</taxon>
        <taxon>Fungi</taxon>
        <taxon>Dikarya</taxon>
        <taxon>Ascomycota</taxon>
        <taxon>Pezizomycotina</taxon>
        <taxon>Sordariomycetes</taxon>
        <taxon>Xylariomycetidae</taxon>
        <taxon>Xylariales</taxon>
        <taxon>Hypoxylaceae</taxon>
        <taxon>Hypoxylon</taxon>
    </lineage>
</organism>
<comment type="caution">
    <text evidence="1">The sequence shown here is derived from an EMBL/GenBank/DDBJ whole genome shotgun (WGS) entry which is preliminary data.</text>
</comment>
<accession>A0ACC0CYQ7</accession>
<protein>
    <submittedName>
        <fullName evidence="1">Uncharacterized protein</fullName>
    </submittedName>
</protein>
<reference evidence="1 2" key="1">
    <citation type="journal article" date="2022" name="New Phytol.">
        <title>Ecological generalism drives hyperdiversity of secondary metabolite gene clusters in xylarialean endophytes.</title>
        <authorList>
            <person name="Franco M.E.E."/>
            <person name="Wisecaver J.H."/>
            <person name="Arnold A.E."/>
            <person name="Ju Y.M."/>
            <person name="Slot J.C."/>
            <person name="Ahrendt S."/>
            <person name="Moore L.P."/>
            <person name="Eastman K.E."/>
            <person name="Scott K."/>
            <person name="Konkel Z."/>
            <person name="Mondo S.J."/>
            <person name="Kuo A."/>
            <person name="Hayes R.D."/>
            <person name="Haridas S."/>
            <person name="Andreopoulos B."/>
            <person name="Riley R."/>
            <person name="LaButti K."/>
            <person name="Pangilinan J."/>
            <person name="Lipzen A."/>
            <person name="Amirebrahimi M."/>
            <person name="Yan J."/>
            <person name="Adam C."/>
            <person name="Keymanesh K."/>
            <person name="Ng V."/>
            <person name="Louie K."/>
            <person name="Northen T."/>
            <person name="Drula E."/>
            <person name="Henrissat B."/>
            <person name="Hsieh H.M."/>
            <person name="Youens-Clark K."/>
            <person name="Lutzoni F."/>
            <person name="Miadlikowska J."/>
            <person name="Eastwood D.C."/>
            <person name="Hamelin R.C."/>
            <person name="Grigoriev I.V."/>
            <person name="U'Ren J.M."/>
        </authorList>
    </citation>
    <scope>NUCLEOTIDE SEQUENCE [LARGE SCALE GENOMIC DNA]</scope>
    <source>
        <strain evidence="1 2">ER1909</strain>
    </source>
</reference>
<dbReference type="EMBL" id="MU394324">
    <property type="protein sequence ID" value="KAI6085518.1"/>
    <property type="molecule type" value="Genomic_DNA"/>
</dbReference>
<proteinExistence type="predicted"/>
<evidence type="ECO:0000313" key="1">
    <source>
        <dbReference type="EMBL" id="KAI6085518.1"/>
    </source>
</evidence>
<keyword evidence="2" id="KW-1185">Reference proteome</keyword>
<name>A0ACC0CYQ7_9PEZI</name>
<sequence>MSTPRSSETTQAIGSGGIPTYRLAYENCTKKTSSSLMYNIGCSFRVVTLSNQGGLTLHLDPKSRGPKGGSKAKVDKFEQKCNAMLAQLDLPTTMYTATARGHVGAALSGLRHPRRRGLSRGQRTARSSSRRLPGAGKGTFYWRHLKPFNYKRVNQDTLKSRAKCFKAAADFLDEGSSANGPKPKNPTTTMTS</sequence>
<evidence type="ECO:0000313" key="2">
    <source>
        <dbReference type="Proteomes" id="UP001497680"/>
    </source>
</evidence>